<dbReference type="EMBL" id="PDLN01000013">
    <property type="protein sequence ID" value="RDW68643.1"/>
    <property type="molecule type" value="Genomic_DNA"/>
</dbReference>
<organism evidence="4 5">
    <name type="scientific">Coleophoma crateriformis</name>
    <dbReference type="NCBI Taxonomy" id="565419"/>
    <lineage>
        <taxon>Eukaryota</taxon>
        <taxon>Fungi</taxon>
        <taxon>Dikarya</taxon>
        <taxon>Ascomycota</taxon>
        <taxon>Pezizomycotina</taxon>
        <taxon>Leotiomycetes</taxon>
        <taxon>Helotiales</taxon>
        <taxon>Dermateaceae</taxon>
        <taxon>Coleophoma</taxon>
    </lineage>
</organism>
<dbReference type="AlphaFoldDB" id="A0A3D8R3L0"/>
<name>A0A3D8R3L0_9HELO</name>
<comment type="pathway">
    <text evidence="1">Mycotoxin biosynthesis.</text>
</comment>
<evidence type="ECO:0000313" key="4">
    <source>
        <dbReference type="EMBL" id="RDW68643.1"/>
    </source>
</evidence>
<comment type="caution">
    <text evidence="4">The sequence shown here is derived from an EMBL/GenBank/DDBJ whole genome shotgun (WGS) entry which is preliminary data.</text>
</comment>
<gene>
    <name evidence="4" type="ORF">BP5796_09300</name>
</gene>
<evidence type="ECO:0000313" key="5">
    <source>
        <dbReference type="Proteomes" id="UP000256328"/>
    </source>
</evidence>
<comment type="similarity">
    <text evidence="2">Belongs to the ustYa family.</text>
</comment>
<dbReference type="GO" id="GO:0043386">
    <property type="term" value="P:mycotoxin biosynthetic process"/>
    <property type="evidence" value="ECO:0007669"/>
    <property type="project" value="InterPro"/>
</dbReference>
<feature type="transmembrane region" description="Helical" evidence="3">
    <location>
        <begin position="54"/>
        <end position="74"/>
    </location>
</feature>
<dbReference type="Proteomes" id="UP000256328">
    <property type="component" value="Unassembled WGS sequence"/>
</dbReference>
<dbReference type="PANTHER" id="PTHR33365">
    <property type="entry name" value="YALI0B05434P"/>
    <property type="match status" value="1"/>
</dbReference>
<accession>A0A3D8R3L0</accession>
<sequence>MAFVSELVKPRYLPLDIEDSSDERDDVSGRGYCRDCNRNTSSVPSKSCIVPTRFWVLTTFLLLFILGVIIVFELSIRNSPLRNSDVKRFSTELSTAKSEISFRQVPFTGNINFFENGSTYLEREPGSKLYAGKPTDEIDENWRYLVQNRYFYMTEAEVLDSWGPSGLEDYYYVLSPNNERQYIGGLDTLHTLHCVDQLRQTLDRDRYPKANKPGSLHLYHCIDHIRQWIMCSGDFTPIPTRWHPETASSYVDTDQVHTCRNFDVLWNWVQKRESVHRF</sequence>
<reference evidence="4 5" key="1">
    <citation type="journal article" date="2018" name="IMA Fungus">
        <title>IMA Genome-F 9: Draft genome sequence of Annulohypoxylon stygium, Aspergillus mulundensis, Berkeleyomyces basicola (syn. Thielaviopsis basicola), Ceratocystis smalleyi, two Cercospora beticola strains, Coleophoma cylindrospora, Fusarium fracticaudum, Phialophora cf. hyalina, and Morchella septimelata.</title>
        <authorList>
            <person name="Wingfield B.D."/>
            <person name="Bills G.F."/>
            <person name="Dong Y."/>
            <person name="Huang W."/>
            <person name="Nel W.J."/>
            <person name="Swalarsk-Parry B.S."/>
            <person name="Vaghefi N."/>
            <person name="Wilken P.M."/>
            <person name="An Z."/>
            <person name="de Beer Z.W."/>
            <person name="De Vos L."/>
            <person name="Chen L."/>
            <person name="Duong T.A."/>
            <person name="Gao Y."/>
            <person name="Hammerbacher A."/>
            <person name="Kikkert J.R."/>
            <person name="Li Y."/>
            <person name="Li H."/>
            <person name="Li K."/>
            <person name="Li Q."/>
            <person name="Liu X."/>
            <person name="Ma X."/>
            <person name="Naidoo K."/>
            <person name="Pethybridge S.J."/>
            <person name="Sun J."/>
            <person name="Steenkamp E.T."/>
            <person name="van der Nest M.A."/>
            <person name="van Wyk S."/>
            <person name="Wingfield M.J."/>
            <person name="Xiong C."/>
            <person name="Yue Q."/>
            <person name="Zhang X."/>
        </authorList>
    </citation>
    <scope>NUCLEOTIDE SEQUENCE [LARGE SCALE GENOMIC DNA]</scope>
    <source>
        <strain evidence="4 5">BP5796</strain>
    </source>
</reference>
<keyword evidence="3" id="KW-0472">Membrane</keyword>
<proteinExistence type="inferred from homology"/>
<protein>
    <submittedName>
        <fullName evidence="4">Uncharacterized protein</fullName>
    </submittedName>
</protein>
<evidence type="ECO:0000256" key="2">
    <source>
        <dbReference type="ARBA" id="ARBA00035112"/>
    </source>
</evidence>
<dbReference type="PANTHER" id="PTHR33365:SF4">
    <property type="entry name" value="CYCLOCHLOROTINE BIOSYNTHESIS PROTEIN O"/>
    <property type="match status" value="1"/>
</dbReference>
<dbReference type="InterPro" id="IPR021765">
    <property type="entry name" value="UstYa-like"/>
</dbReference>
<evidence type="ECO:0000256" key="1">
    <source>
        <dbReference type="ARBA" id="ARBA00004685"/>
    </source>
</evidence>
<keyword evidence="5" id="KW-1185">Reference proteome</keyword>
<evidence type="ECO:0000256" key="3">
    <source>
        <dbReference type="SAM" id="Phobius"/>
    </source>
</evidence>
<dbReference type="Pfam" id="PF11807">
    <property type="entry name" value="UstYa"/>
    <property type="match status" value="1"/>
</dbReference>
<keyword evidence="3" id="KW-1133">Transmembrane helix</keyword>
<dbReference type="OrthoDB" id="3687641at2759"/>
<keyword evidence="3" id="KW-0812">Transmembrane</keyword>